<sequence length="230" mass="24866">MKTVGIIGGMGPLATVDLMTKMILLTPAKNDQEHIHMIVDNYPQIPDRTSAIIEDGINPLPFMIQSARRLEMAGADMLAIACNTAHYFLPDIQAAVSIPIINMPKETVNYIKETGLKRIALLATDGTLATKLYQNYLSEGKITVLIPDEMTQARVMEGIYAVKSGDTMEAKEILLQAAETMITAGAEAVIAGCTEIPCVLSEQDGINVIDPSFILARRIVDLASGSLVYS</sequence>
<evidence type="ECO:0000313" key="3">
    <source>
        <dbReference type="EMBL" id="MBL4954787.1"/>
    </source>
</evidence>
<evidence type="ECO:0000256" key="1">
    <source>
        <dbReference type="ARBA" id="ARBA00007847"/>
    </source>
</evidence>
<reference evidence="3 4" key="1">
    <citation type="submission" date="2021-01" db="EMBL/GenBank/DDBJ databases">
        <title>Genome public.</title>
        <authorList>
            <person name="Liu C."/>
            <person name="Sun Q."/>
        </authorList>
    </citation>
    <scope>NUCLEOTIDE SEQUENCE [LARGE SCALE GENOMIC DNA]</scope>
    <source>
        <strain evidence="3 4">YIM B02564</strain>
    </source>
</reference>
<evidence type="ECO:0000256" key="2">
    <source>
        <dbReference type="ARBA" id="ARBA00023235"/>
    </source>
</evidence>
<proteinExistence type="inferred from homology"/>
<dbReference type="Pfam" id="PF01177">
    <property type="entry name" value="Asp_Glu_race"/>
    <property type="match status" value="1"/>
</dbReference>
<keyword evidence="4" id="KW-1185">Reference proteome</keyword>
<dbReference type="InterPro" id="IPR018187">
    <property type="entry name" value="Asp/Glu_racemase_AS_1"/>
</dbReference>
<dbReference type="EMBL" id="JAESWB010000365">
    <property type="protein sequence ID" value="MBL4954787.1"/>
    <property type="molecule type" value="Genomic_DNA"/>
</dbReference>
<dbReference type="SUPFAM" id="SSF53681">
    <property type="entry name" value="Aspartate/glutamate racemase"/>
    <property type="match status" value="2"/>
</dbReference>
<keyword evidence="2 3" id="KW-0413">Isomerase</keyword>
<protein>
    <submittedName>
        <fullName evidence="3">Amino acid racemase</fullName>
        <ecNumber evidence="3">5.1.1.-</ecNumber>
    </submittedName>
</protein>
<organism evidence="3 4">
    <name type="scientific">Neobacillus paridis</name>
    <dbReference type="NCBI Taxonomy" id="2803862"/>
    <lineage>
        <taxon>Bacteria</taxon>
        <taxon>Bacillati</taxon>
        <taxon>Bacillota</taxon>
        <taxon>Bacilli</taxon>
        <taxon>Bacillales</taxon>
        <taxon>Bacillaceae</taxon>
        <taxon>Neobacillus</taxon>
    </lineage>
</organism>
<dbReference type="PROSITE" id="PS00923">
    <property type="entry name" value="ASP_GLU_RACEMASE_1"/>
    <property type="match status" value="1"/>
</dbReference>
<dbReference type="RefSeq" id="WP_202656028.1">
    <property type="nucleotide sequence ID" value="NZ_JAESWB010000365.1"/>
</dbReference>
<accession>A0ABS1TTZ9</accession>
<evidence type="ECO:0000313" key="4">
    <source>
        <dbReference type="Proteomes" id="UP000623967"/>
    </source>
</evidence>
<dbReference type="InterPro" id="IPR001920">
    <property type="entry name" value="Asp/Glu_race"/>
</dbReference>
<dbReference type="EC" id="5.1.1.-" evidence="3"/>
<comment type="caution">
    <text evidence="3">The sequence shown here is derived from an EMBL/GenBank/DDBJ whole genome shotgun (WGS) entry which is preliminary data.</text>
</comment>
<dbReference type="Gene3D" id="3.40.50.1860">
    <property type="match status" value="2"/>
</dbReference>
<dbReference type="InterPro" id="IPR004380">
    <property type="entry name" value="Asp_race"/>
</dbReference>
<dbReference type="Proteomes" id="UP000623967">
    <property type="component" value="Unassembled WGS sequence"/>
</dbReference>
<dbReference type="GO" id="GO:0016853">
    <property type="term" value="F:isomerase activity"/>
    <property type="evidence" value="ECO:0007669"/>
    <property type="project" value="UniProtKB-KW"/>
</dbReference>
<comment type="similarity">
    <text evidence="1">Belongs to the aspartate/glutamate racemases family.</text>
</comment>
<dbReference type="NCBIfam" id="TIGR00035">
    <property type="entry name" value="asp_race"/>
    <property type="match status" value="1"/>
</dbReference>
<dbReference type="PANTHER" id="PTHR21198">
    <property type="entry name" value="GLUTAMATE RACEMASE"/>
    <property type="match status" value="1"/>
</dbReference>
<gene>
    <name evidence="3" type="ORF">JK635_21750</name>
</gene>
<dbReference type="InterPro" id="IPR015942">
    <property type="entry name" value="Asp/Glu/hydantoin_racemase"/>
</dbReference>
<name>A0ABS1TTZ9_9BACI</name>
<dbReference type="PANTHER" id="PTHR21198:SF7">
    <property type="entry name" value="ASPARTATE-GLUTAMATE RACEMASE FAMILY"/>
    <property type="match status" value="1"/>
</dbReference>